<dbReference type="Proteomes" id="UP000682403">
    <property type="component" value="Unassembled WGS sequence"/>
</dbReference>
<evidence type="ECO:0000313" key="2">
    <source>
        <dbReference type="EMBL" id="MBS2970615.1"/>
    </source>
</evidence>
<protein>
    <submittedName>
        <fullName evidence="2">Choice-of-anchor I family protein</fullName>
    </submittedName>
</protein>
<dbReference type="EMBL" id="JAGVRK010000001">
    <property type="protein sequence ID" value="MBS2970615.1"/>
    <property type="molecule type" value="Genomic_DNA"/>
</dbReference>
<dbReference type="InterPro" id="IPR015943">
    <property type="entry name" value="WD40/YVTN_repeat-like_dom_sf"/>
</dbReference>
<dbReference type="InterPro" id="IPR055188">
    <property type="entry name" value="Choice_anch_I"/>
</dbReference>
<dbReference type="Pfam" id="PF22494">
    <property type="entry name" value="choice_anch_I"/>
    <property type="match status" value="1"/>
</dbReference>
<dbReference type="Gene3D" id="2.130.10.10">
    <property type="entry name" value="YVTN repeat-like/Quinoprotein amine dehydrogenase"/>
    <property type="match status" value="1"/>
</dbReference>
<comment type="caution">
    <text evidence="2">The sequence shown here is derived from an EMBL/GenBank/DDBJ whole genome shotgun (WGS) entry which is preliminary data.</text>
</comment>
<sequence>MTGAILVPSFSAGAANSHKLEQKIDLSKIAGYSTGATSEEGGVAEIIKYNPDNKKFYLINGKTQTIDIVSLKGLKANGEQQLEKESSIDVGKAVNSESFAYGDITSVDVNTEKKVVVAAVQEKDYRKAGKIVVMDYSGKILKTFDTGVQPDMIKMSKDGSSILTADEGEPRAGLEKGTDPQGSVTVVDYKTGKTKHMKFDNSKVIDKDVHIRNKEGGAAADLEPEYMALSDDGSKAYVTLQENNAIATVDVEKGKILSVKSLGYKDHSVKGNELDAAKDGKINMENLPILGSYMPDSISQVQIDGTSYLITGNEGDATEWEEFENVKDFKDVKDNISLDSKLFKGMSKKEAKEKLGEMKKNPAYDKLEVLTDRGNDAIYTLGGRSFSIWKADTMELVYDSGSEFEKITAERFPKNFNGSNDDIELDKRSVKKGPEPEDVKIGKADGKVYAFIGLERIGGIMTYDISKPKKAKFANYLNTRSFEDGIAGDVSPEGLDFIPAEASPTKRPLVLAGHEVSGTVAVNQLEKETKKSKLNEASVFAGLEKLLKDVLKN</sequence>
<evidence type="ECO:0000313" key="3">
    <source>
        <dbReference type="Proteomes" id="UP000682403"/>
    </source>
</evidence>
<evidence type="ECO:0000259" key="1">
    <source>
        <dbReference type="Pfam" id="PF22494"/>
    </source>
</evidence>
<proteinExistence type="predicted"/>
<keyword evidence="3" id="KW-1185">Reference proteome</keyword>
<feature type="domain" description="Choice-of-anchor I" evidence="1">
    <location>
        <begin position="40"/>
        <end position="523"/>
    </location>
</feature>
<dbReference type="InterPro" id="IPR052956">
    <property type="entry name" value="Mesenchyme-surface_protein"/>
</dbReference>
<name>A0ABS5LIM4_9BACI</name>
<dbReference type="InterPro" id="IPR011044">
    <property type="entry name" value="Quino_amine_DH_bsu"/>
</dbReference>
<dbReference type="PANTHER" id="PTHR46928:SF1">
    <property type="entry name" value="MESENCHYME-SPECIFIC CELL SURFACE GLYCOPROTEIN"/>
    <property type="match status" value="1"/>
</dbReference>
<accession>A0ABS5LIM4</accession>
<reference evidence="2 3" key="1">
    <citation type="submission" date="2021-04" db="EMBL/GenBank/DDBJ databases">
        <title>Metabacillus sp. strain KIGAM252 whole genome sequence.</title>
        <authorList>
            <person name="Seo M.-J."/>
            <person name="Cho E.-S."/>
            <person name="Hwang C.Y."/>
            <person name="Yoon D.J."/>
        </authorList>
    </citation>
    <scope>NUCLEOTIDE SEQUENCE [LARGE SCALE GENOMIC DNA]</scope>
    <source>
        <strain evidence="2 3">KIGAM252</strain>
    </source>
</reference>
<dbReference type="NCBIfam" id="NF038117">
    <property type="entry name" value="choice_anch_I"/>
    <property type="match status" value="1"/>
</dbReference>
<dbReference type="SUPFAM" id="SSF50969">
    <property type="entry name" value="YVTN repeat-like/Quinoprotein amine dehydrogenase"/>
    <property type="match status" value="2"/>
</dbReference>
<gene>
    <name evidence="2" type="ORF">J9317_17870</name>
</gene>
<organism evidence="2 3">
    <name type="scientific">Metabacillus flavus</name>
    <dbReference type="NCBI Taxonomy" id="2823519"/>
    <lineage>
        <taxon>Bacteria</taxon>
        <taxon>Bacillati</taxon>
        <taxon>Bacillota</taxon>
        <taxon>Bacilli</taxon>
        <taxon>Bacillales</taxon>
        <taxon>Bacillaceae</taxon>
        <taxon>Metabacillus</taxon>
    </lineage>
</organism>
<dbReference type="PANTHER" id="PTHR46928">
    <property type="entry name" value="MESENCHYME-SPECIFIC CELL SURFACE GLYCOPROTEIN"/>
    <property type="match status" value="1"/>
</dbReference>